<evidence type="ECO:0000313" key="2">
    <source>
        <dbReference type="EMBL" id="HGN37518.1"/>
    </source>
</evidence>
<dbReference type="InterPro" id="IPR001347">
    <property type="entry name" value="SIS_dom"/>
</dbReference>
<dbReference type="EMBL" id="DTAI01000245">
    <property type="protein sequence ID" value="HGN37518.1"/>
    <property type="molecule type" value="Genomic_DNA"/>
</dbReference>
<name>A0A7J3I9S5_9CREN</name>
<dbReference type="NCBIfam" id="NF002805">
    <property type="entry name" value="PRK02947.1"/>
    <property type="match status" value="1"/>
</dbReference>
<feature type="domain" description="SIS" evidence="1">
    <location>
        <begin position="33"/>
        <end position="192"/>
    </location>
</feature>
<dbReference type="GO" id="GO:0016853">
    <property type="term" value="F:isomerase activity"/>
    <property type="evidence" value="ECO:0007669"/>
    <property type="project" value="UniProtKB-KW"/>
</dbReference>
<dbReference type="Gene3D" id="3.40.50.10490">
    <property type="entry name" value="Glucose-6-phosphate isomerase like protein, domain 1"/>
    <property type="match status" value="1"/>
</dbReference>
<dbReference type="AlphaFoldDB" id="A0A7J3I9S5"/>
<dbReference type="CDD" id="cd05013">
    <property type="entry name" value="SIS_RpiR"/>
    <property type="match status" value="1"/>
</dbReference>
<keyword evidence="2" id="KW-0413">Isomerase</keyword>
<dbReference type="PROSITE" id="PS51464">
    <property type="entry name" value="SIS"/>
    <property type="match status" value="1"/>
</dbReference>
<gene>
    <name evidence="2" type="ORF">ENT87_08250</name>
</gene>
<protein>
    <submittedName>
        <fullName evidence="2">Sugar isomerase domain-containing protein</fullName>
    </submittedName>
</protein>
<evidence type="ECO:0000259" key="1">
    <source>
        <dbReference type="PROSITE" id="PS51464"/>
    </source>
</evidence>
<reference evidence="2" key="1">
    <citation type="journal article" date="2020" name="mSystems">
        <title>Genome- and Community-Level Interaction Insights into Carbon Utilization and Element Cycling Functions of Hydrothermarchaeota in Hydrothermal Sediment.</title>
        <authorList>
            <person name="Zhou Z."/>
            <person name="Liu Y."/>
            <person name="Xu W."/>
            <person name="Pan J."/>
            <person name="Luo Z.H."/>
            <person name="Li M."/>
        </authorList>
    </citation>
    <scope>NUCLEOTIDE SEQUENCE [LARGE SCALE GENOMIC DNA]</scope>
    <source>
        <strain evidence="2">SpSt-618</strain>
    </source>
</reference>
<dbReference type="InterPro" id="IPR035472">
    <property type="entry name" value="RpiR-like_SIS"/>
</dbReference>
<dbReference type="GO" id="GO:0097367">
    <property type="term" value="F:carbohydrate derivative binding"/>
    <property type="evidence" value="ECO:0007669"/>
    <property type="project" value="InterPro"/>
</dbReference>
<dbReference type="PANTHER" id="PTHR30390:SF7">
    <property type="entry name" value="PHOSPHOHEPTOSE ISOMERASE"/>
    <property type="match status" value="1"/>
</dbReference>
<sequence length="245" mass="26950">MDYCRVFKETISRIIDELLSEERNNIDKAAEVLSNAITRGGFIYVFGTGHSMLIALEMFYRAGGLVRIFPLIDISLSALNGALKSTFLERLPGYAKALLASTPIKSGSALIIVSNSGRNALPVELALEARSMGLKTVGITSLRFSKGVPPENPFGKKLYEVVDVVIDNRVPEGDAVIEIDGLDARVAPVSTIINSFIVQILTIRTIEKLLERGIKPEVWMSSNIPGGIERNKLYIEKYIEEIKPL</sequence>
<dbReference type="Pfam" id="PF13580">
    <property type="entry name" value="SIS_2"/>
    <property type="match status" value="1"/>
</dbReference>
<dbReference type="GO" id="GO:1901135">
    <property type="term" value="P:carbohydrate derivative metabolic process"/>
    <property type="evidence" value="ECO:0007669"/>
    <property type="project" value="InterPro"/>
</dbReference>
<proteinExistence type="predicted"/>
<dbReference type="PANTHER" id="PTHR30390">
    <property type="entry name" value="SEDOHEPTULOSE 7-PHOSPHATE ISOMERASE / DNAA INITIATOR-ASSOCIATING FACTOR FOR REPLICATION INITIATION"/>
    <property type="match status" value="1"/>
</dbReference>
<dbReference type="InterPro" id="IPR046348">
    <property type="entry name" value="SIS_dom_sf"/>
</dbReference>
<comment type="caution">
    <text evidence="2">The sequence shown here is derived from an EMBL/GenBank/DDBJ whole genome shotgun (WGS) entry which is preliminary data.</text>
</comment>
<dbReference type="InterPro" id="IPR050099">
    <property type="entry name" value="SIS_GmhA/DiaA_subfam"/>
</dbReference>
<accession>A0A7J3I9S5</accession>
<organism evidence="2">
    <name type="scientific">Ignisphaera aggregans</name>
    <dbReference type="NCBI Taxonomy" id="334771"/>
    <lineage>
        <taxon>Archaea</taxon>
        <taxon>Thermoproteota</taxon>
        <taxon>Thermoprotei</taxon>
        <taxon>Desulfurococcales</taxon>
        <taxon>Desulfurococcaceae</taxon>
        <taxon>Ignisphaera</taxon>
    </lineage>
</organism>
<dbReference type="SUPFAM" id="SSF53697">
    <property type="entry name" value="SIS domain"/>
    <property type="match status" value="1"/>
</dbReference>